<dbReference type="Pfam" id="PF05764">
    <property type="entry name" value="YL1"/>
    <property type="match status" value="1"/>
</dbReference>
<feature type="domain" description="Vps72/YL1 C-terminal" evidence="3">
    <location>
        <begin position="748"/>
        <end position="777"/>
    </location>
</feature>
<dbReference type="PANTHER" id="PTHR13275">
    <property type="entry name" value="YL-1 PROTEIN TRANSCRIPTION FACTOR-LIKE 1"/>
    <property type="match status" value="1"/>
</dbReference>
<evidence type="ECO:0000313" key="5">
    <source>
        <dbReference type="Proteomes" id="UP000799778"/>
    </source>
</evidence>
<dbReference type="OrthoDB" id="3942062at2759"/>
<feature type="region of interest" description="Disordered" evidence="2">
    <location>
        <begin position="1"/>
        <end position="267"/>
    </location>
</feature>
<dbReference type="RefSeq" id="XP_033376909.1">
    <property type="nucleotide sequence ID" value="XM_033529669.1"/>
</dbReference>
<dbReference type="InterPro" id="IPR013272">
    <property type="entry name" value="Vps72/YL1_C"/>
</dbReference>
<evidence type="ECO:0000256" key="2">
    <source>
        <dbReference type="SAM" id="MobiDB-lite"/>
    </source>
</evidence>
<feature type="compositionally biased region" description="Pro residues" evidence="2">
    <location>
        <begin position="645"/>
        <end position="657"/>
    </location>
</feature>
<feature type="compositionally biased region" description="Low complexity" evidence="2">
    <location>
        <begin position="52"/>
        <end position="66"/>
    </location>
</feature>
<feature type="compositionally biased region" description="Polar residues" evidence="2">
    <location>
        <begin position="511"/>
        <end position="524"/>
    </location>
</feature>
<feature type="compositionally biased region" description="Basic and acidic residues" evidence="2">
    <location>
        <begin position="221"/>
        <end position="231"/>
    </location>
</feature>
<dbReference type="InterPro" id="IPR046757">
    <property type="entry name" value="YL1_N"/>
</dbReference>
<feature type="compositionally biased region" description="Low complexity" evidence="2">
    <location>
        <begin position="134"/>
        <end position="145"/>
    </location>
</feature>
<dbReference type="AlphaFoldDB" id="A0A6A5X6N1"/>
<feature type="compositionally biased region" description="Basic and acidic residues" evidence="2">
    <location>
        <begin position="306"/>
        <end position="317"/>
    </location>
</feature>
<accession>A0A6A5X6N1</accession>
<feature type="compositionally biased region" description="Basic and acidic residues" evidence="2">
    <location>
        <begin position="11"/>
        <end position="31"/>
    </location>
</feature>
<feature type="compositionally biased region" description="Basic and acidic residues" evidence="2">
    <location>
        <begin position="238"/>
        <end position="267"/>
    </location>
</feature>
<feature type="compositionally biased region" description="Low complexity" evidence="2">
    <location>
        <begin position="389"/>
        <end position="404"/>
    </location>
</feature>
<feature type="compositionally biased region" description="Polar residues" evidence="2">
    <location>
        <begin position="546"/>
        <end position="556"/>
    </location>
</feature>
<dbReference type="Pfam" id="PF08265">
    <property type="entry name" value="YL1_C"/>
    <property type="match status" value="1"/>
</dbReference>
<reference evidence="4" key="1">
    <citation type="journal article" date="2020" name="Stud. Mycol.">
        <title>101 Dothideomycetes genomes: a test case for predicting lifestyles and emergence of pathogens.</title>
        <authorList>
            <person name="Haridas S."/>
            <person name="Albert R."/>
            <person name="Binder M."/>
            <person name="Bloem J."/>
            <person name="Labutti K."/>
            <person name="Salamov A."/>
            <person name="Andreopoulos B."/>
            <person name="Baker S."/>
            <person name="Barry K."/>
            <person name="Bills G."/>
            <person name="Bluhm B."/>
            <person name="Cannon C."/>
            <person name="Castanera R."/>
            <person name="Culley D."/>
            <person name="Daum C."/>
            <person name="Ezra D."/>
            <person name="Gonzalez J."/>
            <person name="Henrissat B."/>
            <person name="Kuo A."/>
            <person name="Liang C."/>
            <person name="Lipzen A."/>
            <person name="Lutzoni F."/>
            <person name="Magnuson J."/>
            <person name="Mondo S."/>
            <person name="Nolan M."/>
            <person name="Ohm R."/>
            <person name="Pangilinan J."/>
            <person name="Park H.-J."/>
            <person name="Ramirez L."/>
            <person name="Alfaro M."/>
            <person name="Sun H."/>
            <person name="Tritt A."/>
            <person name="Yoshinaga Y."/>
            <person name="Zwiers L.-H."/>
            <person name="Turgeon B."/>
            <person name="Goodwin S."/>
            <person name="Spatafora J."/>
            <person name="Crous P."/>
            <person name="Grigoriev I."/>
        </authorList>
    </citation>
    <scope>NUCLEOTIDE SEQUENCE</scope>
    <source>
        <strain evidence="4">CBS 175.79</strain>
    </source>
</reference>
<feature type="compositionally biased region" description="Low complexity" evidence="2">
    <location>
        <begin position="617"/>
        <end position="628"/>
    </location>
</feature>
<dbReference type="GO" id="GO:0005634">
    <property type="term" value="C:nucleus"/>
    <property type="evidence" value="ECO:0007669"/>
    <property type="project" value="TreeGrafter"/>
</dbReference>
<evidence type="ECO:0000313" key="4">
    <source>
        <dbReference type="EMBL" id="KAF2008570.1"/>
    </source>
</evidence>
<dbReference type="EMBL" id="ML978082">
    <property type="protein sequence ID" value="KAF2008570.1"/>
    <property type="molecule type" value="Genomic_DNA"/>
</dbReference>
<comment type="similarity">
    <text evidence="1">Belongs to the VPS72/YL1 family.</text>
</comment>
<dbReference type="PANTHER" id="PTHR13275:SF4">
    <property type="entry name" value="VACUOLAR PROTEIN SORTING-ASSOCIATED PROTEIN 72 HOMOLOG"/>
    <property type="match status" value="1"/>
</dbReference>
<feature type="region of interest" description="Disordered" evidence="2">
    <location>
        <begin position="840"/>
        <end position="904"/>
    </location>
</feature>
<dbReference type="SMART" id="SM00993">
    <property type="entry name" value="YL1_C"/>
    <property type="match status" value="1"/>
</dbReference>
<feature type="compositionally biased region" description="Polar residues" evidence="2">
    <location>
        <begin position="573"/>
        <end position="598"/>
    </location>
</feature>
<proteinExistence type="inferred from homology"/>
<feature type="compositionally biased region" description="Acidic residues" evidence="2">
    <location>
        <begin position="67"/>
        <end position="92"/>
    </location>
</feature>
<feature type="compositionally biased region" description="Basic and acidic residues" evidence="2">
    <location>
        <begin position="116"/>
        <end position="126"/>
    </location>
</feature>
<evidence type="ECO:0000256" key="1">
    <source>
        <dbReference type="ARBA" id="ARBA00006832"/>
    </source>
</evidence>
<feature type="compositionally biased region" description="Low complexity" evidence="2">
    <location>
        <begin position="443"/>
        <end position="469"/>
    </location>
</feature>
<organism evidence="4 5">
    <name type="scientific">Aaosphaeria arxii CBS 175.79</name>
    <dbReference type="NCBI Taxonomy" id="1450172"/>
    <lineage>
        <taxon>Eukaryota</taxon>
        <taxon>Fungi</taxon>
        <taxon>Dikarya</taxon>
        <taxon>Ascomycota</taxon>
        <taxon>Pezizomycotina</taxon>
        <taxon>Dothideomycetes</taxon>
        <taxon>Pleosporomycetidae</taxon>
        <taxon>Pleosporales</taxon>
        <taxon>Pleosporales incertae sedis</taxon>
        <taxon>Aaosphaeria</taxon>
    </lineage>
</organism>
<feature type="compositionally biased region" description="Polar residues" evidence="2">
    <location>
        <begin position="420"/>
        <end position="433"/>
    </location>
</feature>
<feature type="compositionally biased region" description="Low complexity" evidence="2">
    <location>
        <begin position="358"/>
        <end position="367"/>
    </location>
</feature>
<sequence length="904" mass="98174">MSQEPQEAMDVDERVASDHGDDEEQVSRSEELSDGESEPPADLMVTTRARRTNAGNRMATLLATTAAEEEEWGEEWEEAANEEEFVGDDNNDQADFNLESSSSEDEDDGDDDDAGEKELQKAERQERIKKRKPAANPFAARLAATARKRVKLDVPSEDAQSALPPRPKKKSERASWIPTDEDGPIRTSSRRLTMANKEHTMAKLKAKDRRRDDTLAMMKAAEARKSKDEPKTMSQAERLAEAARVERVNSKSLHRWEEAEEQRAAERQAKIDALKNRQLDGPFIRFYSGPAIWVDDKLKYTGKNAPKIEDLTEKYNKEVPPTPDGQEVNESKLDAAQGPETEGPHPMSGVQEHPLTQSSPAAPASAAQLGEHAPTDHTTTTQAPLPTEPHSQPQPQPQSQAQSGPQPPQQNTAEIHVAPPQQTHAVASESISQPPLDGSETRSQLPTPSLSQPQSQSQPAQASQEPQQSGKTDSQSQATLSSQPSDNTQQTVPIKHDEQPVESPAVPNPGPTMSTPQDNSTSFLSGIEQYVSEQHDSHRPSEPSPALNTSPQQSGVQHDQHLQGPQQQPSLQNGLTQDSSQSGQATPSTPQVPQNPFTQLPMGTHTSLPANPFASHPPFALPDLPFLFVGSDTQPPGTHLQQPQPENPMLPPPPPPPPRRRVIRRALRNLLTLSSFPNLDSPSISHIPRSIRATTSLAKEKDRVALAQLSATLFNWSQSEVNAYLTTLLNAPKNKKEREALAAKSKKELCTVTNLEARFRDPETGIAYRDKKAYGILKGVVSGGFIWCGGLGCYVGGRPAPPPSTTTDGLEMANTKKFYGKGMEPVKGVPKRFLQMAGFPTEASPPKKASEPIQEGKKEGVSESAAKGGEVSTKPTATATATTAGSHRPAEAPGVVKVERTATT</sequence>
<evidence type="ECO:0000259" key="3">
    <source>
        <dbReference type="SMART" id="SM00993"/>
    </source>
</evidence>
<protein>
    <submittedName>
        <fullName evidence="4">YL1-domain-containing protein</fullName>
    </submittedName>
</protein>
<feature type="compositionally biased region" description="Polar residues" evidence="2">
    <location>
        <begin position="470"/>
        <end position="492"/>
    </location>
</feature>
<gene>
    <name evidence="4" type="ORF">BU24DRAFT_429166</name>
</gene>
<feature type="compositionally biased region" description="Low complexity" evidence="2">
    <location>
        <begin position="562"/>
        <end position="572"/>
    </location>
</feature>
<keyword evidence="5" id="KW-1185">Reference proteome</keyword>
<name>A0A6A5X6N1_9PLEO</name>
<dbReference type="GeneID" id="54287066"/>
<feature type="region of interest" description="Disordered" evidence="2">
    <location>
        <begin position="306"/>
        <end position="660"/>
    </location>
</feature>
<feature type="compositionally biased region" description="Acidic residues" evidence="2">
    <location>
        <begin position="102"/>
        <end position="115"/>
    </location>
</feature>
<dbReference type="Proteomes" id="UP000799778">
    <property type="component" value="Unassembled WGS sequence"/>
</dbReference>
<feature type="compositionally biased region" description="Basic and acidic residues" evidence="2">
    <location>
        <begin position="848"/>
        <end position="861"/>
    </location>
</feature>